<keyword evidence="2" id="KW-1185">Reference proteome</keyword>
<proteinExistence type="predicted"/>
<evidence type="ECO:0000313" key="1">
    <source>
        <dbReference type="EMBL" id="KAK1839049.1"/>
    </source>
</evidence>
<dbReference type="Proteomes" id="UP001243330">
    <property type="component" value="Unassembled WGS sequence"/>
</dbReference>
<gene>
    <name evidence="1" type="ORF">CCHR01_18333</name>
</gene>
<protein>
    <submittedName>
        <fullName evidence="1">Uncharacterized protein</fullName>
    </submittedName>
</protein>
<dbReference type="EMBL" id="JAQOWY010000727">
    <property type="protein sequence ID" value="KAK1839049.1"/>
    <property type="molecule type" value="Genomic_DNA"/>
</dbReference>
<name>A0AAD9A0Y1_9PEZI</name>
<accession>A0AAD9A0Y1</accession>
<comment type="caution">
    <text evidence="1">The sequence shown here is derived from an EMBL/GenBank/DDBJ whole genome shotgun (WGS) entry which is preliminary data.</text>
</comment>
<evidence type="ECO:0000313" key="2">
    <source>
        <dbReference type="Proteomes" id="UP001243330"/>
    </source>
</evidence>
<sequence>MSTNRREKEGRPMRREGVGKRTTTYYYYYNYYSCYYYNNNNNNNTHVGSVTSYIATNTREEAGCCLFSWDHSANQPWPAQPVQPPSRIHDGGSYKNTELVDASLASNPKVWRHCVRTNVITRTPCTHCSSIACPMIHAAVWNMESPQDSAGPLLEALVEAAVIAYAVAWQSRTLRKPPSAPRTCCRYAARI</sequence>
<reference evidence="1" key="1">
    <citation type="submission" date="2023-01" db="EMBL/GenBank/DDBJ databases">
        <title>Colletotrichum chrysophilum M932 genome sequence.</title>
        <authorList>
            <person name="Baroncelli R."/>
        </authorList>
    </citation>
    <scope>NUCLEOTIDE SEQUENCE</scope>
    <source>
        <strain evidence="1">M932</strain>
    </source>
</reference>
<organism evidence="1 2">
    <name type="scientific">Colletotrichum chrysophilum</name>
    <dbReference type="NCBI Taxonomy" id="1836956"/>
    <lineage>
        <taxon>Eukaryota</taxon>
        <taxon>Fungi</taxon>
        <taxon>Dikarya</taxon>
        <taxon>Ascomycota</taxon>
        <taxon>Pezizomycotina</taxon>
        <taxon>Sordariomycetes</taxon>
        <taxon>Hypocreomycetidae</taxon>
        <taxon>Glomerellales</taxon>
        <taxon>Glomerellaceae</taxon>
        <taxon>Colletotrichum</taxon>
        <taxon>Colletotrichum gloeosporioides species complex</taxon>
    </lineage>
</organism>
<dbReference type="AlphaFoldDB" id="A0AAD9A0Y1"/>